<comment type="caution">
    <text evidence="1">The sequence shown here is derived from an EMBL/GenBank/DDBJ whole genome shotgun (WGS) entry which is preliminary data.</text>
</comment>
<dbReference type="EMBL" id="AJWY01002040">
    <property type="protein sequence ID" value="EKC78856.1"/>
    <property type="molecule type" value="Genomic_DNA"/>
</dbReference>
<evidence type="ECO:0000313" key="1">
    <source>
        <dbReference type="EMBL" id="EKC78856.1"/>
    </source>
</evidence>
<reference evidence="1" key="1">
    <citation type="journal article" date="2013" name="Environ. Microbiol.">
        <title>Microbiota from the distal guts of lean and obese adolescents exhibit partial functional redundancy besides clear differences in community structure.</title>
        <authorList>
            <person name="Ferrer M."/>
            <person name="Ruiz A."/>
            <person name="Lanza F."/>
            <person name="Haange S.B."/>
            <person name="Oberbach A."/>
            <person name="Till H."/>
            <person name="Bargiela R."/>
            <person name="Campoy C."/>
            <person name="Segura M.T."/>
            <person name="Richter M."/>
            <person name="von Bergen M."/>
            <person name="Seifert J."/>
            <person name="Suarez A."/>
        </authorList>
    </citation>
    <scope>NUCLEOTIDE SEQUENCE</scope>
</reference>
<protein>
    <submittedName>
        <fullName evidence="1">Uncharacterized protein</fullName>
    </submittedName>
</protein>
<organism evidence="1">
    <name type="scientific">human gut metagenome</name>
    <dbReference type="NCBI Taxonomy" id="408170"/>
    <lineage>
        <taxon>unclassified sequences</taxon>
        <taxon>metagenomes</taxon>
        <taxon>organismal metagenomes</taxon>
    </lineage>
</organism>
<feature type="non-terminal residue" evidence="1">
    <location>
        <position position="30"/>
    </location>
</feature>
<dbReference type="AlphaFoldDB" id="K1V4M4"/>
<gene>
    <name evidence="1" type="ORF">LEA_03053</name>
</gene>
<sequence>MGGKYQDQEVSAKKGLNLDKLTRKVLLEAE</sequence>
<name>K1V4M4_9ZZZZ</name>
<accession>K1V4M4</accession>
<proteinExistence type="predicted"/>